<reference evidence="3" key="1">
    <citation type="journal article" date="2019" name="Int. J. Syst. Evol. Microbiol.">
        <title>The Global Catalogue of Microorganisms (GCM) 10K type strain sequencing project: providing services to taxonomists for standard genome sequencing and annotation.</title>
        <authorList>
            <consortium name="The Broad Institute Genomics Platform"/>
            <consortium name="The Broad Institute Genome Sequencing Center for Infectious Disease"/>
            <person name="Wu L."/>
            <person name="Ma J."/>
        </authorList>
    </citation>
    <scope>NUCLEOTIDE SEQUENCE [LARGE SCALE GENOMIC DNA]</scope>
    <source>
        <strain evidence="3">CCTCC AB 2013263</strain>
    </source>
</reference>
<organism evidence="2 3">
    <name type="scientific">Deinococcus antarcticus</name>
    <dbReference type="NCBI Taxonomy" id="1298767"/>
    <lineage>
        <taxon>Bacteria</taxon>
        <taxon>Thermotogati</taxon>
        <taxon>Deinococcota</taxon>
        <taxon>Deinococci</taxon>
        <taxon>Deinococcales</taxon>
        <taxon>Deinococcaceae</taxon>
        <taxon>Deinococcus</taxon>
    </lineage>
</organism>
<accession>A0ABV8AC39</accession>
<name>A0ABV8AC39_9DEIO</name>
<dbReference type="RefSeq" id="WP_380080994.1">
    <property type="nucleotide sequence ID" value="NZ_JBHRZF010000229.1"/>
</dbReference>
<dbReference type="SUPFAM" id="SSF50475">
    <property type="entry name" value="FMN-binding split barrel"/>
    <property type="match status" value="1"/>
</dbReference>
<sequence>MNLPESEEIQTLEQLESLFGEVGAPSLQKEVNFLHPVYQRWIQASPFLVLATRGPGGLDASPRGDPAGLVHVQDARTLLLPERRGNNRIDSLRNILHHPQVGLLFLVPGVNETLRVNGTARILAGPELLERFALQARPPKCILEITVETAFFQCGRAMIRSGLWQQNEPASVPTAGEMLQAVTGGVIKGQEYDVALPARQKETLY</sequence>
<gene>
    <name evidence="2" type="ORF">ACFOPQ_20045</name>
</gene>
<keyword evidence="3" id="KW-1185">Reference proteome</keyword>
<dbReference type="PANTHER" id="PTHR42815">
    <property type="entry name" value="FAD-BINDING, PUTATIVE (AFU_ORTHOLOGUE AFUA_6G07600)-RELATED"/>
    <property type="match status" value="1"/>
</dbReference>
<dbReference type="Pfam" id="PF01243">
    <property type="entry name" value="PNPOx_N"/>
    <property type="match status" value="1"/>
</dbReference>
<dbReference type="Proteomes" id="UP001595748">
    <property type="component" value="Unassembled WGS sequence"/>
</dbReference>
<feature type="domain" description="Pyridoxamine 5'-phosphate oxidase N-terminal" evidence="1">
    <location>
        <begin position="36"/>
        <end position="154"/>
    </location>
</feature>
<dbReference type="Gene3D" id="2.30.110.10">
    <property type="entry name" value="Electron Transport, Fmn-binding Protein, Chain A"/>
    <property type="match status" value="1"/>
</dbReference>
<evidence type="ECO:0000313" key="2">
    <source>
        <dbReference type="EMBL" id="MFC3863059.1"/>
    </source>
</evidence>
<protein>
    <submittedName>
        <fullName evidence="2">Pyridoxamine 5'-phosphate oxidase family protein</fullName>
    </submittedName>
</protein>
<dbReference type="InterPro" id="IPR012349">
    <property type="entry name" value="Split_barrel_FMN-bd"/>
</dbReference>
<dbReference type="InterPro" id="IPR024029">
    <property type="entry name" value="Pyridox_Oxase_FMN-dep"/>
</dbReference>
<comment type="caution">
    <text evidence="2">The sequence shown here is derived from an EMBL/GenBank/DDBJ whole genome shotgun (WGS) entry which is preliminary data.</text>
</comment>
<dbReference type="EMBL" id="JBHRZF010000229">
    <property type="protein sequence ID" value="MFC3863059.1"/>
    <property type="molecule type" value="Genomic_DNA"/>
</dbReference>
<dbReference type="PANTHER" id="PTHR42815:SF2">
    <property type="entry name" value="FAD-BINDING, PUTATIVE (AFU_ORTHOLOGUE AFUA_6G07600)-RELATED"/>
    <property type="match status" value="1"/>
</dbReference>
<dbReference type="NCBIfam" id="TIGR04025">
    <property type="entry name" value="PPOX_FMN_DR2398"/>
    <property type="match status" value="1"/>
</dbReference>
<evidence type="ECO:0000313" key="3">
    <source>
        <dbReference type="Proteomes" id="UP001595748"/>
    </source>
</evidence>
<proteinExistence type="predicted"/>
<dbReference type="InterPro" id="IPR011576">
    <property type="entry name" value="Pyridox_Oxase_N"/>
</dbReference>
<evidence type="ECO:0000259" key="1">
    <source>
        <dbReference type="Pfam" id="PF01243"/>
    </source>
</evidence>